<dbReference type="PANTHER" id="PTHR46118:SF4">
    <property type="entry name" value="PROTEIN ABHD11"/>
    <property type="match status" value="1"/>
</dbReference>
<dbReference type="KEGG" id="arj:DOM24_07580"/>
<dbReference type="EMBL" id="DPXL01000056">
    <property type="protein sequence ID" value="HCM30939.1"/>
    <property type="molecule type" value="Genomic_DNA"/>
</dbReference>
<dbReference type="RefSeq" id="WP_005020022.1">
    <property type="nucleotide sequence ID" value="NZ_BKHE01000072.1"/>
</dbReference>
<dbReference type="SUPFAM" id="SSF53474">
    <property type="entry name" value="alpha/beta-Hydrolases"/>
    <property type="match status" value="1"/>
</dbReference>
<feature type="domain" description="AB hydrolase-1" evidence="2">
    <location>
        <begin position="18"/>
        <end position="125"/>
    </location>
</feature>
<evidence type="ECO:0000313" key="4">
    <source>
        <dbReference type="Proteomes" id="UP000262257"/>
    </source>
</evidence>
<dbReference type="AlphaFoldDB" id="A0A3D3FYR2"/>
<dbReference type="GO" id="GO:0016787">
    <property type="term" value="F:hydrolase activity"/>
    <property type="evidence" value="ECO:0007669"/>
    <property type="project" value="UniProtKB-KW"/>
</dbReference>
<keyword evidence="1 3" id="KW-0378">Hydrolase</keyword>
<dbReference type="GeneID" id="56305938"/>
<evidence type="ECO:0000256" key="1">
    <source>
        <dbReference type="ARBA" id="ARBA00022801"/>
    </source>
</evidence>
<protein>
    <submittedName>
        <fullName evidence="3">Alpha/beta hydrolase</fullName>
    </submittedName>
</protein>
<evidence type="ECO:0000259" key="2">
    <source>
        <dbReference type="Pfam" id="PF00561"/>
    </source>
</evidence>
<dbReference type="Gene3D" id="3.40.50.1820">
    <property type="entry name" value="alpha/beta hydrolase"/>
    <property type="match status" value="1"/>
</dbReference>
<gene>
    <name evidence="3" type="ORF">DIC32_04395</name>
</gene>
<proteinExistence type="predicted"/>
<evidence type="ECO:0000313" key="3">
    <source>
        <dbReference type="EMBL" id="HCM30939.1"/>
    </source>
</evidence>
<sequence>MQLHHHIQTASEATTQTPVVLLHGLFGSYSNLNMLARGIKDRDIFQLDLRNHGQSGHSAEHNYELMAQDVIETLEPFKLEKVILIGHSMGGKVVMKIAALRPEWVEKLIVLDISPVHSNHGEHEQIFKALKAVEASDVQTRPEAMTIMREYLQEEMVIQFLMKSFKAGHWLFNVDALANNYPNILAWETIEPSSIPTLFIKGSKSPYISKEKHFQAIHQQFPFARIEEVEAGHWLHAEKTEQVMALILNMLDT</sequence>
<organism evidence="3 4">
    <name type="scientific">Acinetobacter radioresistens</name>
    <dbReference type="NCBI Taxonomy" id="40216"/>
    <lineage>
        <taxon>Bacteria</taxon>
        <taxon>Pseudomonadati</taxon>
        <taxon>Pseudomonadota</taxon>
        <taxon>Gammaproteobacteria</taxon>
        <taxon>Moraxellales</taxon>
        <taxon>Moraxellaceae</taxon>
        <taxon>Acinetobacter</taxon>
    </lineage>
</organism>
<name>A0A3D3FYR2_ACIRA</name>
<dbReference type="PANTHER" id="PTHR46118">
    <property type="entry name" value="PROTEIN ABHD11"/>
    <property type="match status" value="1"/>
</dbReference>
<reference evidence="3 4" key="1">
    <citation type="journal article" date="2018" name="Nat. Biotechnol.">
        <title>A standardized bacterial taxonomy based on genome phylogeny substantially revises the tree of life.</title>
        <authorList>
            <person name="Parks D.H."/>
            <person name="Chuvochina M."/>
            <person name="Waite D.W."/>
            <person name="Rinke C."/>
            <person name="Skarshewski A."/>
            <person name="Chaumeil P.A."/>
            <person name="Hugenholtz P."/>
        </authorList>
    </citation>
    <scope>NUCLEOTIDE SEQUENCE [LARGE SCALE GENOMIC DNA]</scope>
    <source>
        <strain evidence="3">UBA10045</strain>
    </source>
</reference>
<dbReference type="InterPro" id="IPR000073">
    <property type="entry name" value="AB_hydrolase_1"/>
</dbReference>
<dbReference type="InterPro" id="IPR029058">
    <property type="entry name" value="AB_hydrolase_fold"/>
</dbReference>
<accession>A0A3D3FYR2</accession>
<dbReference type="Proteomes" id="UP000262257">
    <property type="component" value="Unassembled WGS sequence"/>
</dbReference>
<comment type="caution">
    <text evidence="3">The sequence shown here is derived from an EMBL/GenBank/DDBJ whole genome shotgun (WGS) entry which is preliminary data.</text>
</comment>
<dbReference type="Pfam" id="PF00561">
    <property type="entry name" value="Abhydrolase_1"/>
    <property type="match status" value="1"/>
</dbReference>